<feature type="transmembrane region" description="Helical" evidence="1">
    <location>
        <begin position="6"/>
        <end position="30"/>
    </location>
</feature>
<evidence type="ECO:0000313" key="3">
    <source>
        <dbReference type="Proteomes" id="UP000772618"/>
    </source>
</evidence>
<dbReference type="EMBL" id="JAHESD010000041">
    <property type="protein sequence ID" value="MBT1704863.1"/>
    <property type="molecule type" value="Genomic_DNA"/>
</dbReference>
<feature type="transmembrane region" description="Helical" evidence="1">
    <location>
        <begin position="42"/>
        <end position="64"/>
    </location>
</feature>
<reference evidence="2 3" key="1">
    <citation type="submission" date="2021-05" db="EMBL/GenBank/DDBJ databases">
        <title>A Polyphasic approach of four new species of the genus Ohtaekwangia: Ohtaekwangia histidinii sp. nov., Ohtaekwangia cretensis sp. nov., Ohtaekwangia indiensis sp. nov., Ohtaekwangia reichenbachii sp. nov. from diverse environment.</title>
        <authorList>
            <person name="Octaviana S."/>
        </authorList>
    </citation>
    <scope>NUCLEOTIDE SEQUENCE [LARGE SCALE GENOMIC DNA]</scope>
    <source>
        <strain evidence="2 3">PWU20</strain>
    </source>
</reference>
<sequence>MIRFLIQILFIMILASVLELLLPWWSIAFASFIGALMFNSRYNFLAGFLGVGLLWLLTSLIIDITASVNLAGRIAALFMLNKPLLFVVTSLIGAVVGGFAAMAGGALRKERRKVNYY</sequence>
<gene>
    <name evidence="2" type="ORF">KK060_16340</name>
</gene>
<evidence type="ECO:0000313" key="2">
    <source>
        <dbReference type="EMBL" id="MBT1704863.1"/>
    </source>
</evidence>
<protein>
    <submittedName>
        <fullName evidence="2">Uncharacterized protein</fullName>
    </submittedName>
</protein>
<dbReference type="RefSeq" id="WP_254154824.1">
    <property type="nucleotide sequence ID" value="NZ_JAHESD010000041.1"/>
</dbReference>
<name>A0ABS5VTW3_9BACT</name>
<evidence type="ECO:0000256" key="1">
    <source>
        <dbReference type="SAM" id="Phobius"/>
    </source>
</evidence>
<comment type="caution">
    <text evidence="2">The sequence shown here is derived from an EMBL/GenBank/DDBJ whole genome shotgun (WGS) entry which is preliminary data.</text>
</comment>
<proteinExistence type="predicted"/>
<keyword evidence="1" id="KW-1133">Transmembrane helix</keyword>
<organism evidence="2 3">
    <name type="scientific">Chryseosolibacter indicus</name>
    <dbReference type="NCBI Taxonomy" id="2782351"/>
    <lineage>
        <taxon>Bacteria</taxon>
        <taxon>Pseudomonadati</taxon>
        <taxon>Bacteroidota</taxon>
        <taxon>Cytophagia</taxon>
        <taxon>Cytophagales</taxon>
        <taxon>Chryseotaleaceae</taxon>
        <taxon>Chryseosolibacter</taxon>
    </lineage>
</organism>
<keyword evidence="3" id="KW-1185">Reference proteome</keyword>
<keyword evidence="1" id="KW-0812">Transmembrane</keyword>
<dbReference type="Proteomes" id="UP000772618">
    <property type="component" value="Unassembled WGS sequence"/>
</dbReference>
<keyword evidence="1" id="KW-0472">Membrane</keyword>
<accession>A0ABS5VTW3</accession>
<feature type="transmembrane region" description="Helical" evidence="1">
    <location>
        <begin position="84"/>
        <end position="107"/>
    </location>
</feature>